<dbReference type="EMBL" id="CAJJDM010000023">
    <property type="protein sequence ID" value="CAD8057013.1"/>
    <property type="molecule type" value="Genomic_DNA"/>
</dbReference>
<feature type="domain" description="V-SNARE coiled-coil homology" evidence="5">
    <location>
        <begin position="142"/>
        <end position="202"/>
    </location>
</feature>
<keyword evidence="7" id="KW-1185">Reference proteome</keyword>
<organism evidence="6 7">
    <name type="scientific">Paramecium primaurelia</name>
    <dbReference type="NCBI Taxonomy" id="5886"/>
    <lineage>
        <taxon>Eukaryota</taxon>
        <taxon>Sar</taxon>
        <taxon>Alveolata</taxon>
        <taxon>Ciliophora</taxon>
        <taxon>Intramacronucleata</taxon>
        <taxon>Oligohymenophorea</taxon>
        <taxon>Peniculida</taxon>
        <taxon>Parameciidae</taxon>
        <taxon>Paramecium</taxon>
    </lineage>
</organism>
<dbReference type="GO" id="GO:0005484">
    <property type="term" value="F:SNAP receptor activity"/>
    <property type="evidence" value="ECO:0007669"/>
    <property type="project" value="TreeGrafter"/>
</dbReference>
<name>A0A8S1KTX5_PARPR</name>
<evidence type="ECO:0000259" key="5">
    <source>
        <dbReference type="PROSITE" id="PS50892"/>
    </source>
</evidence>
<dbReference type="InterPro" id="IPR042855">
    <property type="entry name" value="V_SNARE_CC"/>
</dbReference>
<proteinExistence type="predicted"/>
<evidence type="ECO:0000256" key="2">
    <source>
        <dbReference type="ARBA" id="ARBA00023136"/>
    </source>
</evidence>
<comment type="caution">
    <text evidence="6">The sequence shown here is derived from an EMBL/GenBank/DDBJ whole genome shotgun (WGS) entry which is preliminary data.</text>
</comment>
<dbReference type="Pfam" id="PF00957">
    <property type="entry name" value="Synaptobrevin"/>
    <property type="match status" value="1"/>
</dbReference>
<dbReference type="InterPro" id="IPR010908">
    <property type="entry name" value="Longin_dom"/>
</dbReference>
<dbReference type="Proteomes" id="UP000688137">
    <property type="component" value="Unassembled WGS sequence"/>
</dbReference>
<evidence type="ECO:0000313" key="6">
    <source>
        <dbReference type="EMBL" id="CAD8057013.1"/>
    </source>
</evidence>
<evidence type="ECO:0000256" key="1">
    <source>
        <dbReference type="ARBA" id="ARBA00004308"/>
    </source>
</evidence>
<protein>
    <submittedName>
        <fullName evidence="6">Uncharacterized protein</fullName>
    </submittedName>
</protein>
<dbReference type="AlphaFoldDB" id="A0A8S1KTX5"/>
<reference evidence="6" key="1">
    <citation type="submission" date="2021-01" db="EMBL/GenBank/DDBJ databases">
        <authorList>
            <consortium name="Genoscope - CEA"/>
            <person name="William W."/>
        </authorList>
    </citation>
    <scope>NUCLEOTIDE SEQUENCE</scope>
</reference>
<feature type="domain" description="Longin" evidence="4">
    <location>
        <begin position="7"/>
        <end position="110"/>
    </location>
</feature>
<keyword evidence="3" id="KW-0175">Coiled coil</keyword>
<evidence type="ECO:0000259" key="4">
    <source>
        <dbReference type="PROSITE" id="PS50859"/>
    </source>
</evidence>
<dbReference type="SMART" id="SM01270">
    <property type="entry name" value="Longin"/>
    <property type="match status" value="1"/>
</dbReference>
<comment type="subcellular location">
    <subcellularLocation>
        <location evidence="1">Endomembrane system</location>
    </subcellularLocation>
</comment>
<evidence type="ECO:0000256" key="3">
    <source>
        <dbReference type="PROSITE-ProRule" id="PRU00290"/>
    </source>
</evidence>
<dbReference type="PANTHER" id="PTHR45806">
    <property type="entry name" value="SYNAPTOBREVIN HOMOLOG YKT6"/>
    <property type="match status" value="1"/>
</dbReference>
<sequence>MQLIAVLIAAYNPIEKKVIMLTRYYELNSVGIFYRNTVKDSMKFVCRESVIGLDKGTRHSVLHEDKYCHIQMSYGNDKLGAYAFCDQDYPKRIAFAFLNAVLQAFQKKVGDEWKKYKEDESIEVPEIKQLFQEYQDPKNVDKVLLAQTKVDETNIILHENIKKLLERQGDLDQLVAKSNDLSAGAKMFYKQSKDMNKKSCCEIF</sequence>
<dbReference type="Pfam" id="PF13774">
    <property type="entry name" value="Longin"/>
    <property type="match status" value="1"/>
</dbReference>
<dbReference type="PANTHER" id="PTHR45806:SF1">
    <property type="entry name" value="SYNAPTOBREVIN HOMOLOG YKT6"/>
    <property type="match status" value="1"/>
</dbReference>
<gene>
    <name evidence="6" type="ORF">PPRIM_AZ9-3.1.T0250190</name>
</gene>
<accession>A0A8S1KTX5</accession>
<keyword evidence="2" id="KW-0472">Membrane</keyword>
<dbReference type="GO" id="GO:0006888">
    <property type="term" value="P:endoplasmic reticulum to Golgi vesicle-mediated transport"/>
    <property type="evidence" value="ECO:0007669"/>
    <property type="project" value="TreeGrafter"/>
</dbReference>
<dbReference type="GO" id="GO:0005794">
    <property type="term" value="C:Golgi apparatus"/>
    <property type="evidence" value="ECO:0007669"/>
    <property type="project" value="TreeGrafter"/>
</dbReference>
<dbReference type="PROSITE" id="PS50859">
    <property type="entry name" value="LONGIN"/>
    <property type="match status" value="1"/>
</dbReference>
<dbReference type="PROSITE" id="PS50892">
    <property type="entry name" value="V_SNARE"/>
    <property type="match status" value="1"/>
</dbReference>
<dbReference type="CDD" id="cd14824">
    <property type="entry name" value="Longin"/>
    <property type="match status" value="1"/>
</dbReference>
<dbReference type="OMA" id="VRHFGFF"/>
<evidence type="ECO:0000313" key="7">
    <source>
        <dbReference type="Proteomes" id="UP000688137"/>
    </source>
</evidence>